<proteinExistence type="inferred from homology"/>
<evidence type="ECO:0000313" key="11">
    <source>
        <dbReference type="EMBL" id="SDN27717.1"/>
    </source>
</evidence>
<evidence type="ECO:0000256" key="5">
    <source>
        <dbReference type="ARBA" id="ARBA00022842"/>
    </source>
</evidence>
<evidence type="ECO:0000256" key="7">
    <source>
        <dbReference type="ARBA" id="ARBA00023118"/>
    </source>
</evidence>
<evidence type="ECO:0000256" key="9">
    <source>
        <dbReference type="ARBA" id="ARBA00048173"/>
    </source>
</evidence>
<protein>
    <recommendedName>
        <fullName evidence="1">RNA-directed DNA polymerase</fullName>
        <ecNumber evidence="1">2.7.7.49</ecNumber>
    </recommendedName>
</protein>
<dbReference type="PANTHER" id="PTHR34047:SF7">
    <property type="entry name" value="RNA-DIRECTED DNA POLYMERASE"/>
    <property type="match status" value="1"/>
</dbReference>
<dbReference type="PANTHER" id="PTHR34047">
    <property type="entry name" value="NUCLEAR INTRON MATURASE 1, MITOCHONDRIAL-RELATED"/>
    <property type="match status" value="1"/>
</dbReference>
<name>A0A1H0A2V0_9BACT</name>
<organism evidence="11 12">
    <name type="scientific">Desulfonauticus submarinus</name>
    <dbReference type="NCBI Taxonomy" id="206665"/>
    <lineage>
        <taxon>Bacteria</taxon>
        <taxon>Pseudomonadati</taxon>
        <taxon>Thermodesulfobacteriota</taxon>
        <taxon>Desulfovibrionia</taxon>
        <taxon>Desulfovibrionales</taxon>
        <taxon>Desulfonauticaceae</taxon>
        <taxon>Desulfonauticus</taxon>
    </lineage>
</organism>
<dbReference type="InterPro" id="IPR051083">
    <property type="entry name" value="GrpII_Intron_Splice-Mob/Def"/>
</dbReference>
<dbReference type="RefSeq" id="WP_092062181.1">
    <property type="nucleotide sequence ID" value="NZ_FNIN01000001.1"/>
</dbReference>
<dbReference type="PROSITE" id="PS50878">
    <property type="entry name" value="RT_POL"/>
    <property type="match status" value="1"/>
</dbReference>
<keyword evidence="12" id="KW-1185">Reference proteome</keyword>
<sequence>MKRWSPHLYKIYGKKNKKDDKLIENALNQADILQNRNLPVVLTLGHLARHTDIPYQTLRKLVARQVNAYRIFRIRKRSSGYRVICVPNKDLLKVQRWIDKFILSNLESSPYSYAFEEGQSIVDCASQHLSCRWLIKIDLRNFFESLSEIQVYRVFKVAGYNNLVSFEMARLCTKQSKSGWKLYNPYWKSYPREKIPLYNADVIGHLPQGAPTSPKLSNLIMKNLDFEVNNIAQKFSLVYTRYADDMIFSTIDSSFDYKKAKCFIKDIFNILPKHGLLPNRQKTKIIPPGGRKIVLGLLVDSEKVRLPKDFRNKLECHWYYCTKDITQHAEKRGFKSYLSMQYYIKGLISFARQVDSDFVEKLKKKYGEIKWL</sequence>
<comment type="similarity">
    <text evidence="8">Belongs to the bacterial reverse transcriptase family.</text>
</comment>
<dbReference type="InterPro" id="IPR000477">
    <property type="entry name" value="RT_dom"/>
</dbReference>
<dbReference type="EC" id="2.7.7.49" evidence="1"/>
<dbReference type="PRINTS" id="PR00866">
    <property type="entry name" value="RNADNAPOLMS"/>
</dbReference>
<keyword evidence="2" id="KW-0808">Transferase</keyword>
<dbReference type="Proteomes" id="UP000199602">
    <property type="component" value="Unassembled WGS sequence"/>
</dbReference>
<dbReference type="OrthoDB" id="5366084at2"/>
<dbReference type="AlphaFoldDB" id="A0A1H0A2V0"/>
<gene>
    <name evidence="11" type="ORF">SAMN04488516_101259</name>
</gene>
<keyword evidence="4" id="KW-0479">Metal-binding</keyword>
<evidence type="ECO:0000256" key="6">
    <source>
        <dbReference type="ARBA" id="ARBA00022918"/>
    </source>
</evidence>
<comment type="catalytic activity">
    <reaction evidence="9">
        <text>DNA(n) + a 2'-deoxyribonucleoside 5'-triphosphate = DNA(n+1) + diphosphate</text>
        <dbReference type="Rhea" id="RHEA:22508"/>
        <dbReference type="Rhea" id="RHEA-COMP:17339"/>
        <dbReference type="Rhea" id="RHEA-COMP:17340"/>
        <dbReference type="ChEBI" id="CHEBI:33019"/>
        <dbReference type="ChEBI" id="CHEBI:61560"/>
        <dbReference type="ChEBI" id="CHEBI:173112"/>
        <dbReference type="EC" id="2.7.7.49"/>
    </reaction>
</comment>
<keyword evidence="5" id="KW-0460">Magnesium</keyword>
<dbReference type="CDD" id="cd03487">
    <property type="entry name" value="RT_Bac_retron_II"/>
    <property type="match status" value="1"/>
</dbReference>
<dbReference type="Pfam" id="PF00078">
    <property type="entry name" value="RVT_1"/>
    <property type="match status" value="1"/>
</dbReference>
<dbReference type="SUPFAM" id="SSF56672">
    <property type="entry name" value="DNA/RNA polymerases"/>
    <property type="match status" value="1"/>
</dbReference>
<feature type="domain" description="Reverse transcriptase" evidence="10">
    <location>
        <begin position="55"/>
        <end position="299"/>
    </location>
</feature>
<evidence type="ECO:0000256" key="3">
    <source>
        <dbReference type="ARBA" id="ARBA00022695"/>
    </source>
</evidence>
<keyword evidence="3" id="KW-0548">Nucleotidyltransferase</keyword>
<dbReference type="GO" id="GO:0051607">
    <property type="term" value="P:defense response to virus"/>
    <property type="evidence" value="ECO:0007669"/>
    <property type="project" value="UniProtKB-KW"/>
</dbReference>
<dbReference type="GO" id="GO:0003723">
    <property type="term" value="F:RNA binding"/>
    <property type="evidence" value="ECO:0007669"/>
    <property type="project" value="InterPro"/>
</dbReference>
<evidence type="ECO:0000259" key="10">
    <source>
        <dbReference type="PROSITE" id="PS50878"/>
    </source>
</evidence>
<dbReference type="GO" id="GO:0003964">
    <property type="term" value="F:RNA-directed DNA polymerase activity"/>
    <property type="evidence" value="ECO:0007669"/>
    <property type="project" value="UniProtKB-KW"/>
</dbReference>
<evidence type="ECO:0000256" key="1">
    <source>
        <dbReference type="ARBA" id="ARBA00012493"/>
    </source>
</evidence>
<evidence type="ECO:0000256" key="2">
    <source>
        <dbReference type="ARBA" id="ARBA00022679"/>
    </source>
</evidence>
<keyword evidence="6 11" id="KW-0695">RNA-directed DNA polymerase</keyword>
<reference evidence="11 12" key="1">
    <citation type="submission" date="2016-10" db="EMBL/GenBank/DDBJ databases">
        <authorList>
            <person name="de Groot N.N."/>
        </authorList>
    </citation>
    <scope>NUCLEOTIDE SEQUENCE [LARGE SCALE GENOMIC DNA]</scope>
    <source>
        <strain evidence="11 12">DSM 15269</strain>
    </source>
</reference>
<dbReference type="GO" id="GO:0046872">
    <property type="term" value="F:metal ion binding"/>
    <property type="evidence" value="ECO:0007669"/>
    <property type="project" value="UniProtKB-KW"/>
</dbReference>
<dbReference type="STRING" id="206665.SAMN04488516_101259"/>
<evidence type="ECO:0000256" key="8">
    <source>
        <dbReference type="ARBA" id="ARBA00034120"/>
    </source>
</evidence>
<keyword evidence="7" id="KW-0051">Antiviral defense</keyword>
<evidence type="ECO:0000313" key="12">
    <source>
        <dbReference type="Proteomes" id="UP000199602"/>
    </source>
</evidence>
<dbReference type="EMBL" id="FNIN01000001">
    <property type="protein sequence ID" value="SDN27717.1"/>
    <property type="molecule type" value="Genomic_DNA"/>
</dbReference>
<evidence type="ECO:0000256" key="4">
    <source>
        <dbReference type="ARBA" id="ARBA00022723"/>
    </source>
</evidence>
<dbReference type="InterPro" id="IPR043502">
    <property type="entry name" value="DNA/RNA_pol_sf"/>
</dbReference>
<dbReference type="InterPro" id="IPR000123">
    <property type="entry name" value="Reverse_transcriptase_msDNA"/>
</dbReference>
<accession>A0A1H0A2V0</accession>